<feature type="domain" description="DUF6817" evidence="1">
    <location>
        <begin position="28"/>
        <end position="109"/>
    </location>
</feature>
<gene>
    <name evidence="2" type="ORF">SAMN04487779_101699</name>
</gene>
<evidence type="ECO:0000313" key="2">
    <source>
        <dbReference type="EMBL" id="SDE01867.1"/>
    </source>
</evidence>
<name>A0A1G6ZHX6_9PROT</name>
<evidence type="ECO:0000259" key="1">
    <source>
        <dbReference type="Pfam" id="PF20680"/>
    </source>
</evidence>
<dbReference type="PANTHER" id="PTHR37391:SF2">
    <property type="entry name" value="E3 UBIQUITIN-PROTEIN LIGASE"/>
    <property type="match status" value="1"/>
</dbReference>
<proteinExistence type="predicted"/>
<dbReference type="Proteomes" id="UP000198925">
    <property type="component" value="Unassembled WGS sequence"/>
</dbReference>
<dbReference type="EMBL" id="FMZX01000016">
    <property type="protein sequence ID" value="SDE01867.1"/>
    <property type="molecule type" value="Genomic_DNA"/>
</dbReference>
<organism evidence="2 3">
    <name type="scientific">Belnapia rosea</name>
    <dbReference type="NCBI Taxonomy" id="938405"/>
    <lineage>
        <taxon>Bacteria</taxon>
        <taxon>Pseudomonadati</taxon>
        <taxon>Pseudomonadota</taxon>
        <taxon>Alphaproteobacteria</taxon>
        <taxon>Acetobacterales</taxon>
        <taxon>Roseomonadaceae</taxon>
        <taxon>Belnapia</taxon>
    </lineage>
</organism>
<dbReference type="PANTHER" id="PTHR37391">
    <property type="entry name" value="E3 UBIQUITIN-PROTEIN LIGASE"/>
    <property type="match status" value="1"/>
</dbReference>
<protein>
    <recommendedName>
        <fullName evidence="1">DUF6817 domain-containing protein</fullName>
    </recommendedName>
</protein>
<dbReference type="AlphaFoldDB" id="A0A1G6ZHX6"/>
<accession>A0A1G6ZHX6</accession>
<evidence type="ECO:0000313" key="3">
    <source>
        <dbReference type="Proteomes" id="UP000198925"/>
    </source>
</evidence>
<dbReference type="OrthoDB" id="7240398at2"/>
<sequence length="351" mass="39074">MMHPLVRPLLADDWAAVDPELPRLLEMLFARAAGEDWHKAGTFKDHLLGLYRTLALWDMPREIRLLGLFHSVYSNEYVDLKLFAERDPLRQALGEEAERLVHLFCTMPRTLFTRRLLEAGELPERGMALEREGAPAILLSMRDVAVFAIATIADLAEQWHSWQDEIFPGFPGPSKPRRVQDHWAAALWPGPLKPTSQALSTLSRLALPLGDMPPDWGIPVPPIFARCTALLEPADELAAVSLYWQVVTRALPVASPDASRRALEAAATHNPYVAEPRLMLAQLALGAGQWEEAARHAAAGLALLSDWGTAWDKRIAWSGWVAWARILLQSAEARRWPEMLPGLNGLGLVEG</sequence>
<dbReference type="RefSeq" id="WP_090561344.1">
    <property type="nucleotide sequence ID" value="NZ_FMXZ01000002.1"/>
</dbReference>
<dbReference type="InterPro" id="IPR049202">
    <property type="entry name" value="DUF6817"/>
</dbReference>
<keyword evidence="3" id="KW-1185">Reference proteome</keyword>
<dbReference type="STRING" id="938405.SAMN02927895_01197"/>
<dbReference type="Pfam" id="PF20680">
    <property type="entry name" value="DUF6817"/>
    <property type="match status" value="1"/>
</dbReference>
<reference evidence="2 3" key="1">
    <citation type="submission" date="2016-10" db="EMBL/GenBank/DDBJ databases">
        <authorList>
            <person name="de Groot N.N."/>
        </authorList>
    </citation>
    <scope>NUCLEOTIDE SEQUENCE [LARGE SCALE GENOMIC DNA]</scope>
    <source>
        <strain evidence="2 3">CPCC 100156</strain>
    </source>
</reference>